<dbReference type="InterPro" id="IPR006885">
    <property type="entry name" value="NADH_UbQ_FeS_4_mit-like"/>
</dbReference>
<dbReference type="GO" id="GO:0022900">
    <property type="term" value="P:electron transport chain"/>
    <property type="evidence" value="ECO:0007669"/>
    <property type="project" value="InterPro"/>
</dbReference>
<dbReference type="PANTHER" id="PTHR12219">
    <property type="entry name" value="NADH-UBIQUINONE OXIDOREDUCTASE"/>
    <property type="match status" value="1"/>
</dbReference>
<dbReference type="InterPro" id="IPR049547">
    <property type="entry name" value="WDR93_beta-prop"/>
</dbReference>
<gene>
    <name evidence="1" type="ORF">C0Q70_00397</name>
</gene>
<protein>
    <recommendedName>
        <fullName evidence="3">WD repeat-containing protein 93</fullName>
    </recommendedName>
</protein>
<comment type="caution">
    <text evidence="1">The sequence shown here is derived from an EMBL/GenBank/DDBJ whole genome shotgun (WGS) entry which is preliminary data.</text>
</comment>
<evidence type="ECO:0000313" key="2">
    <source>
        <dbReference type="Proteomes" id="UP000245119"/>
    </source>
</evidence>
<dbReference type="SUPFAM" id="SSF50978">
    <property type="entry name" value="WD40 repeat-like"/>
    <property type="match status" value="1"/>
</dbReference>
<proteinExistence type="predicted"/>
<dbReference type="Pfam" id="PF21030">
    <property type="entry name" value="WDR93"/>
    <property type="match status" value="1"/>
</dbReference>
<dbReference type="PANTHER" id="PTHR12219:SF17">
    <property type="entry name" value="WD REPEAT-CONTAINING PROTEIN 93"/>
    <property type="match status" value="1"/>
</dbReference>
<dbReference type="Gene3D" id="2.130.10.10">
    <property type="entry name" value="YVTN repeat-like/Quinoprotein amine dehydrogenase"/>
    <property type="match status" value="1"/>
</dbReference>
<evidence type="ECO:0008006" key="3">
    <source>
        <dbReference type="Google" id="ProtNLM"/>
    </source>
</evidence>
<accession>A0A2T7PWI1</accession>
<reference evidence="1 2" key="1">
    <citation type="submission" date="2018-04" db="EMBL/GenBank/DDBJ databases">
        <title>The genome of golden apple snail Pomacea canaliculata provides insight into stress tolerance and invasive adaptation.</title>
        <authorList>
            <person name="Liu C."/>
            <person name="Liu B."/>
            <person name="Ren Y."/>
            <person name="Zhang Y."/>
            <person name="Wang H."/>
            <person name="Li S."/>
            <person name="Jiang F."/>
            <person name="Yin L."/>
            <person name="Zhang G."/>
            <person name="Qian W."/>
            <person name="Fan W."/>
        </authorList>
    </citation>
    <scope>NUCLEOTIDE SEQUENCE [LARGE SCALE GENOMIC DNA]</scope>
    <source>
        <strain evidence="1">SZHN2017</strain>
        <tissue evidence="1">Muscle</tissue>
    </source>
</reference>
<dbReference type="AlphaFoldDB" id="A0A2T7PWI1"/>
<evidence type="ECO:0000313" key="1">
    <source>
        <dbReference type="EMBL" id="PVD37795.1"/>
    </source>
</evidence>
<dbReference type="EMBL" id="PZQS01000001">
    <property type="protein sequence ID" value="PVD37795.1"/>
    <property type="molecule type" value="Genomic_DNA"/>
</dbReference>
<dbReference type="STRING" id="400727.A0A2T7PWI1"/>
<keyword evidence="2" id="KW-1185">Reference proteome</keyword>
<sequence length="714" mass="80716">MPVYIRKNVSLTPPSISRMSEENEDDYLQDPDQLRDVLPQPYRMINNVMNQLFSDVWEIVQEKEIKRLELERKVRPPKYDQPIKLQVHGKVTALTNSKDGNYIFIGLPNGFAVVSSHNQQTVGIWEENGAEITRIYAYNFLNFASISTYLIVTLDDMGNIFCICVHVINALQEVVPKLLASAVHASLEGDYVGVVFESMQYDTNDTWLEVHRIPRELWIKELETSDIQFNKERVLKDTEESFAMTSMELATSHFAEEGKKPEGRLEQQLALSPSLIKTQAAVKFTSPNLVLKVKPLAPYSATVSTSTFSLAQKADTGEVLGTGQMHIMSAAHLHSRDSTFQHMHSNLIKYLPQEDTQTQHSVMEATFHFLNPGRISLPGDLSTGQKDQPCSVAVWWSGSKHLLQFSLLKSSKDLEHKPDVVWPFSCNITASAISSCTSHIAIGLENGNVVIWDLYLGIQRGVVNISATSSLRMLHFVDPSIYPTSRVHYPPYGQQGATYLLAQCQDSTQYLYDIGHETHDQPVCIEQMPEADDEIQTLLEYVPDLPQLAVVVQKDGRLYLKDIQTGVKVCQLSLPATYHLASPWEPIMAFGGCGQLLFVKGNGVEVNDAGETNDVSGLFVYTLRSFPTLDKYWAQTRYEGHLSGHSTAEQRLDALMKERFEQQALRKQRLQSRWNLLRSDLEVLQSTREMPVNPVNQRFMQLFKNQGSQPQLFD</sequence>
<name>A0A2T7PWI1_POMCA</name>
<organism evidence="1 2">
    <name type="scientific">Pomacea canaliculata</name>
    <name type="common">Golden apple snail</name>
    <dbReference type="NCBI Taxonomy" id="400727"/>
    <lineage>
        <taxon>Eukaryota</taxon>
        <taxon>Metazoa</taxon>
        <taxon>Spiralia</taxon>
        <taxon>Lophotrochozoa</taxon>
        <taxon>Mollusca</taxon>
        <taxon>Gastropoda</taxon>
        <taxon>Caenogastropoda</taxon>
        <taxon>Architaenioglossa</taxon>
        <taxon>Ampullarioidea</taxon>
        <taxon>Ampullariidae</taxon>
        <taxon>Pomacea</taxon>
    </lineage>
</organism>
<dbReference type="InterPro" id="IPR036322">
    <property type="entry name" value="WD40_repeat_dom_sf"/>
</dbReference>
<dbReference type="Proteomes" id="UP000245119">
    <property type="component" value="Linkage Group LG1"/>
</dbReference>
<dbReference type="InterPro" id="IPR015943">
    <property type="entry name" value="WD40/YVTN_repeat-like_dom_sf"/>
</dbReference>
<dbReference type="OrthoDB" id="547231at2759"/>